<name>A0A2H3DM32_ARMGA</name>
<dbReference type="OMA" id="NEYRATK"/>
<evidence type="ECO:0008006" key="3">
    <source>
        <dbReference type="Google" id="ProtNLM"/>
    </source>
</evidence>
<keyword evidence="2" id="KW-1185">Reference proteome</keyword>
<dbReference type="AlphaFoldDB" id="A0A2H3DM32"/>
<dbReference type="OrthoDB" id="3006231at2759"/>
<dbReference type="EMBL" id="KZ293652">
    <property type="protein sequence ID" value="PBK95130.1"/>
    <property type="molecule type" value="Genomic_DNA"/>
</dbReference>
<proteinExistence type="predicted"/>
<evidence type="ECO:0000313" key="2">
    <source>
        <dbReference type="Proteomes" id="UP000217790"/>
    </source>
</evidence>
<dbReference type="InParanoid" id="A0A2H3DM32"/>
<protein>
    <recommendedName>
        <fullName evidence="3">F-box domain-containing protein</fullName>
    </recommendedName>
</protein>
<dbReference type="STRING" id="47427.A0A2H3DM32"/>
<dbReference type="Proteomes" id="UP000217790">
    <property type="component" value="Unassembled WGS sequence"/>
</dbReference>
<accession>A0A2H3DM32</accession>
<evidence type="ECO:0000313" key="1">
    <source>
        <dbReference type="EMBL" id="PBK95130.1"/>
    </source>
</evidence>
<organism evidence="1 2">
    <name type="scientific">Armillaria gallica</name>
    <name type="common">Bulbous honey fungus</name>
    <name type="synonym">Armillaria bulbosa</name>
    <dbReference type="NCBI Taxonomy" id="47427"/>
    <lineage>
        <taxon>Eukaryota</taxon>
        <taxon>Fungi</taxon>
        <taxon>Dikarya</taxon>
        <taxon>Basidiomycota</taxon>
        <taxon>Agaricomycotina</taxon>
        <taxon>Agaricomycetes</taxon>
        <taxon>Agaricomycetidae</taxon>
        <taxon>Agaricales</taxon>
        <taxon>Marasmiineae</taxon>
        <taxon>Physalacriaceae</taxon>
        <taxon>Armillaria</taxon>
    </lineage>
</organism>
<reference evidence="2" key="1">
    <citation type="journal article" date="2017" name="Nat. Ecol. Evol.">
        <title>Genome expansion and lineage-specific genetic innovations in the forest pathogenic fungi Armillaria.</title>
        <authorList>
            <person name="Sipos G."/>
            <person name="Prasanna A.N."/>
            <person name="Walter M.C."/>
            <person name="O'Connor E."/>
            <person name="Balint B."/>
            <person name="Krizsan K."/>
            <person name="Kiss B."/>
            <person name="Hess J."/>
            <person name="Varga T."/>
            <person name="Slot J."/>
            <person name="Riley R."/>
            <person name="Boka B."/>
            <person name="Rigling D."/>
            <person name="Barry K."/>
            <person name="Lee J."/>
            <person name="Mihaltcheva S."/>
            <person name="LaButti K."/>
            <person name="Lipzen A."/>
            <person name="Waldron R."/>
            <person name="Moloney N.M."/>
            <person name="Sperisen C."/>
            <person name="Kredics L."/>
            <person name="Vagvoelgyi C."/>
            <person name="Patrignani A."/>
            <person name="Fitzpatrick D."/>
            <person name="Nagy I."/>
            <person name="Doyle S."/>
            <person name="Anderson J.B."/>
            <person name="Grigoriev I.V."/>
            <person name="Gueldener U."/>
            <person name="Muensterkoetter M."/>
            <person name="Nagy L.G."/>
        </authorList>
    </citation>
    <scope>NUCLEOTIDE SEQUENCE [LARGE SCALE GENOMIC DNA]</scope>
    <source>
        <strain evidence="2">Ar21-2</strain>
    </source>
</reference>
<gene>
    <name evidence="1" type="ORF">ARMGADRAFT_787379</name>
</gene>
<sequence length="570" mass="65517">MFKAVLQSGWKPCSGCACSNHQIPSYAFQEDISLLHFAHLARSNVPPSPTEEEQLKEAISSYRQQIWDLDAEVLRLDVLLAHIQRPIQEKKETLRREKERVLTAIDDSRRVFRILAKIFHHTIEFPIHRSRDMSSHNSQWDSYFTGNPMWTIEAVSKQWRMVAMSFPELWSYINIVLTDLAEEWSLIYRKYLSEQVNRSRNHPLFVSIADGNEYRATKYPAQWLAKYLFIISPYIKELGLFLHSSAFRIKRIRLSLPSLEKVSLLFLGTNTFDHNEKLLLFPSAPKLQTLEVIGIDETTGYFVLPWHQITTCESYHSNTDCFNVGPTSLTHPENCTLIYEHNASDLEESNGGGVYPLTCARLRSLNLVSHMSFSYNRWATALKQILSRLTLPELTTLRVVCMSREEADTFTSIRELITTRSYCPITVLYFDHGTILEDEILHILRTTPTLEDVRLTHVDVSLDKTLAELTPKFDGTTALVPPSYLKVLHIGGNIVFDIGIFVDMVDARWNIPPLNFTSMQRLKEVHVYRLLEVNGWDNDGTNTDTALSTLNVYKMEGLNAVFSTEYTGDI</sequence>